<keyword evidence="3" id="KW-1185">Reference proteome</keyword>
<organism evidence="2 3">
    <name type="scientific">Setaria viridis</name>
    <name type="common">Green bristlegrass</name>
    <name type="synonym">Setaria italica subsp. viridis</name>
    <dbReference type="NCBI Taxonomy" id="4556"/>
    <lineage>
        <taxon>Eukaryota</taxon>
        <taxon>Viridiplantae</taxon>
        <taxon>Streptophyta</taxon>
        <taxon>Embryophyta</taxon>
        <taxon>Tracheophyta</taxon>
        <taxon>Spermatophyta</taxon>
        <taxon>Magnoliopsida</taxon>
        <taxon>Liliopsida</taxon>
        <taxon>Poales</taxon>
        <taxon>Poaceae</taxon>
        <taxon>PACMAD clade</taxon>
        <taxon>Panicoideae</taxon>
        <taxon>Panicodae</taxon>
        <taxon>Paniceae</taxon>
        <taxon>Cenchrinae</taxon>
        <taxon>Setaria</taxon>
    </lineage>
</organism>
<proteinExistence type="predicted"/>
<feature type="compositionally biased region" description="Basic and acidic residues" evidence="1">
    <location>
        <begin position="1"/>
        <end position="13"/>
    </location>
</feature>
<evidence type="ECO:0000256" key="1">
    <source>
        <dbReference type="SAM" id="MobiDB-lite"/>
    </source>
</evidence>
<gene>
    <name evidence="2" type="ORF">SEVIR_8G097200v2</name>
</gene>
<dbReference type="Gramene" id="TKW00263">
    <property type="protein sequence ID" value="TKW00263"/>
    <property type="gene ID" value="SEVIR_8G097200v2"/>
</dbReference>
<evidence type="ECO:0000313" key="2">
    <source>
        <dbReference type="EMBL" id="TKW00263.1"/>
    </source>
</evidence>
<protein>
    <submittedName>
        <fullName evidence="2">Uncharacterized protein</fullName>
    </submittedName>
</protein>
<dbReference type="AlphaFoldDB" id="A0A4U6THH6"/>
<accession>A0A4U6THH6</accession>
<sequence>MLGYQKRREEEIGPRGPSGEDPEAPEEDYWEFSEGPSESEEVFEFVPCEANPSASTNLFIDQGKPRCIYTYLFWSRYFM</sequence>
<evidence type="ECO:0000313" key="3">
    <source>
        <dbReference type="Proteomes" id="UP000298652"/>
    </source>
</evidence>
<dbReference type="EMBL" id="CM016559">
    <property type="protein sequence ID" value="TKW00263.1"/>
    <property type="molecule type" value="Genomic_DNA"/>
</dbReference>
<dbReference type="Proteomes" id="UP000298652">
    <property type="component" value="Chromosome 8"/>
</dbReference>
<feature type="compositionally biased region" description="Acidic residues" evidence="1">
    <location>
        <begin position="20"/>
        <end position="33"/>
    </location>
</feature>
<reference evidence="2" key="1">
    <citation type="submission" date="2019-03" db="EMBL/GenBank/DDBJ databases">
        <title>WGS assembly of Setaria viridis.</title>
        <authorList>
            <person name="Huang P."/>
            <person name="Jenkins J."/>
            <person name="Grimwood J."/>
            <person name="Barry K."/>
            <person name="Healey A."/>
            <person name="Mamidi S."/>
            <person name="Sreedasyam A."/>
            <person name="Shu S."/>
            <person name="Feldman M."/>
            <person name="Wu J."/>
            <person name="Yu Y."/>
            <person name="Chen C."/>
            <person name="Johnson J."/>
            <person name="Rokhsar D."/>
            <person name="Baxter I."/>
            <person name="Schmutz J."/>
            <person name="Brutnell T."/>
            <person name="Kellogg E."/>
        </authorList>
    </citation>
    <scope>NUCLEOTIDE SEQUENCE [LARGE SCALE GENOMIC DNA]</scope>
</reference>
<name>A0A4U6THH6_SETVI</name>
<feature type="region of interest" description="Disordered" evidence="1">
    <location>
        <begin position="1"/>
        <end position="33"/>
    </location>
</feature>